<reference evidence="2" key="2">
    <citation type="journal article" date="2024" name="Plant">
        <title>Genomic evolution and insights into agronomic trait innovations of Sesamum species.</title>
        <authorList>
            <person name="Miao H."/>
            <person name="Wang L."/>
            <person name="Qu L."/>
            <person name="Liu H."/>
            <person name="Sun Y."/>
            <person name="Le M."/>
            <person name="Wang Q."/>
            <person name="Wei S."/>
            <person name="Zheng Y."/>
            <person name="Lin W."/>
            <person name="Duan Y."/>
            <person name="Cao H."/>
            <person name="Xiong S."/>
            <person name="Wang X."/>
            <person name="Wei L."/>
            <person name="Li C."/>
            <person name="Ma Q."/>
            <person name="Ju M."/>
            <person name="Zhao R."/>
            <person name="Li G."/>
            <person name="Mu C."/>
            <person name="Tian Q."/>
            <person name="Mei H."/>
            <person name="Zhang T."/>
            <person name="Gao T."/>
            <person name="Zhang H."/>
        </authorList>
    </citation>
    <scope>NUCLEOTIDE SEQUENCE</scope>
    <source>
        <strain evidence="2">3651</strain>
    </source>
</reference>
<keyword evidence="3" id="KW-1185">Reference proteome</keyword>
<protein>
    <submittedName>
        <fullName evidence="2">Uncharacterized protein</fullName>
    </submittedName>
</protein>
<reference evidence="2" key="1">
    <citation type="submission" date="2020-06" db="EMBL/GenBank/DDBJ databases">
        <authorList>
            <person name="Li T."/>
            <person name="Hu X."/>
            <person name="Zhang T."/>
            <person name="Song X."/>
            <person name="Zhang H."/>
            <person name="Dai N."/>
            <person name="Sheng W."/>
            <person name="Hou X."/>
            <person name="Wei L."/>
        </authorList>
    </citation>
    <scope>NUCLEOTIDE SEQUENCE</scope>
    <source>
        <strain evidence="2">3651</strain>
        <tissue evidence="2">Leaf</tissue>
    </source>
</reference>
<name>A0AAE2CNH0_9LAMI</name>
<dbReference type="AlphaFoldDB" id="A0AAE2CNH0"/>
<evidence type="ECO:0000313" key="3">
    <source>
        <dbReference type="Proteomes" id="UP001293254"/>
    </source>
</evidence>
<comment type="caution">
    <text evidence="2">The sequence shown here is derived from an EMBL/GenBank/DDBJ whole genome shotgun (WGS) entry which is preliminary data.</text>
</comment>
<accession>A0AAE2CNH0</accession>
<sequence length="117" mass="13012">MTEEQEQEYLEGGGDRPTDEDEESGEEDVTVSVSAMLGKVNLNTIKINGKAYGRDIQVLVDGGSTNYFLDEDTTYELGCTYLGYLTASRIADDIYRVHEKTDSERKLQLGRAIECSS</sequence>
<dbReference type="Proteomes" id="UP001293254">
    <property type="component" value="Unassembled WGS sequence"/>
</dbReference>
<evidence type="ECO:0000313" key="2">
    <source>
        <dbReference type="EMBL" id="KAK4428642.1"/>
    </source>
</evidence>
<dbReference type="EMBL" id="JACGWO010000004">
    <property type="protein sequence ID" value="KAK4428642.1"/>
    <property type="molecule type" value="Genomic_DNA"/>
</dbReference>
<feature type="region of interest" description="Disordered" evidence="1">
    <location>
        <begin position="1"/>
        <end position="29"/>
    </location>
</feature>
<gene>
    <name evidence="2" type="ORF">Salat_1164000</name>
</gene>
<feature type="compositionally biased region" description="Acidic residues" evidence="1">
    <location>
        <begin position="18"/>
        <end position="29"/>
    </location>
</feature>
<organism evidence="2 3">
    <name type="scientific">Sesamum alatum</name>
    <dbReference type="NCBI Taxonomy" id="300844"/>
    <lineage>
        <taxon>Eukaryota</taxon>
        <taxon>Viridiplantae</taxon>
        <taxon>Streptophyta</taxon>
        <taxon>Embryophyta</taxon>
        <taxon>Tracheophyta</taxon>
        <taxon>Spermatophyta</taxon>
        <taxon>Magnoliopsida</taxon>
        <taxon>eudicotyledons</taxon>
        <taxon>Gunneridae</taxon>
        <taxon>Pentapetalae</taxon>
        <taxon>asterids</taxon>
        <taxon>lamiids</taxon>
        <taxon>Lamiales</taxon>
        <taxon>Pedaliaceae</taxon>
        <taxon>Sesamum</taxon>
    </lineage>
</organism>
<evidence type="ECO:0000256" key="1">
    <source>
        <dbReference type="SAM" id="MobiDB-lite"/>
    </source>
</evidence>
<proteinExistence type="predicted"/>